<organism evidence="2 3">
    <name type="scientific">Meripilus lineatus</name>
    <dbReference type="NCBI Taxonomy" id="2056292"/>
    <lineage>
        <taxon>Eukaryota</taxon>
        <taxon>Fungi</taxon>
        <taxon>Dikarya</taxon>
        <taxon>Basidiomycota</taxon>
        <taxon>Agaricomycotina</taxon>
        <taxon>Agaricomycetes</taxon>
        <taxon>Polyporales</taxon>
        <taxon>Meripilaceae</taxon>
        <taxon>Meripilus</taxon>
    </lineage>
</organism>
<evidence type="ECO:0000313" key="2">
    <source>
        <dbReference type="EMBL" id="KAJ3478848.1"/>
    </source>
</evidence>
<dbReference type="SUPFAM" id="SSF50486">
    <property type="entry name" value="FMT C-terminal domain-like"/>
    <property type="match status" value="1"/>
</dbReference>
<sequence>MATNLGLPVHTVPSSKGRLKPFQHALLDNQAETGVSVLEMQEFEKGVDAGPIFGQTRHAIPPMADFRQLRHDLAVKGGDLLVDVLRQMLAGKATSEPQPSDSTTPEARHIEFEDSLADFSAMTAEEISRRYRAVWPKNTRCYLNNGHTIQLYAPVYLESAPEGILSLLSSPGLATYDDSSSGLLVRCANDTILRVPQVKARYTKVISAQEWWDSVKPEQRVENNNISPVVLFSRRVQKTN</sequence>
<dbReference type="InterPro" id="IPR005793">
    <property type="entry name" value="Formyl_trans_C"/>
</dbReference>
<dbReference type="GO" id="GO:0004479">
    <property type="term" value="F:methionyl-tRNA formyltransferase activity"/>
    <property type="evidence" value="ECO:0007669"/>
    <property type="project" value="TreeGrafter"/>
</dbReference>
<dbReference type="SUPFAM" id="SSF53328">
    <property type="entry name" value="Formyltransferase"/>
    <property type="match status" value="1"/>
</dbReference>
<keyword evidence="3" id="KW-1185">Reference proteome</keyword>
<dbReference type="InterPro" id="IPR011034">
    <property type="entry name" value="Formyl_transferase-like_C_sf"/>
</dbReference>
<proteinExistence type="predicted"/>
<evidence type="ECO:0000313" key="3">
    <source>
        <dbReference type="Proteomes" id="UP001212997"/>
    </source>
</evidence>
<dbReference type="PANTHER" id="PTHR11138:SF5">
    <property type="entry name" value="METHIONYL-TRNA FORMYLTRANSFERASE, MITOCHONDRIAL"/>
    <property type="match status" value="1"/>
</dbReference>
<name>A0AAD5YAY4_9APHY</name>
<dbReference type="InterPro" id="IPR036477">
    <property type="entry name" value="Formyl_transf_N_sf"/>
</dbReference>
<dbReference type="AlphaFoldDB" id="A0AAD5YAY4"/>
<dbReference type="PANTHER" id="PTHR11138">
    <property type="entry name" value="METHIONYL-TRNA FORMYLTRANSFERASE"/>
    <property type="match status" value="1"/>
</dbReference>
<evidence type="ECO:0000259" key="1">
    <source>
        <dbReference type="Pfam" id="PF02911"/>
    </source>
</evidence>
<feature type="domain" description="Formyl transferase C-terminal" evidence="1">
    <location>
        <begin position="110"/>
        <end position="214"/>
    </location>
</feature>
<dbReference type="Pfam" id="PF02911">
    <property type="entry name" value="Formyl_trans_C"/>
    <property type="match status" value="1"/>
</dbReference>
<gene>
    <name evidence="2" type="ORF">NLI96_g9472</name>
</gene>
<dbReference type="Gene3D" id="3.40.50.12230">
    <property type="match status" value="1"/>
</dbReference>
<dbReference type="GO" id="GO:0005739">
    <property type="term" value="C:mitochondrion"/>
    <property type="evidence" value="ECO:0007669"/>
    <property type="project" value="TreeGrafter"/>
</dbReference>
<protein>
    <recommendedName>
        <fullName evidence="1">Formyl transferase C-terminal domain-containing protein</fullName>
    </recommendedName>
</protein>
<accession>A0AAD5YAY4</accession>
<dbReference type="Proteomes" id="UP001212997">
    <property type="component" value="Unassembled WGS sequence"/>
</dbReference>
<dbReference type="EMBL" id="JANAWD010000480">
    <property type="protein sequence ID" value="KAJ3478848.1"/>
    <property type="molecule type" value="Genomic_DNA"/>
</dbReference>
<comment type="caution">
    <text evidence="2">The sequence shown here is derived from an EMBL/GenBank/DDBJ whole genome shotgun (WGS) entry which is preliminary data.</text>
</comment>
<reference evidence="2" key="1">
    <citation type="submission" date="2022-07" db="EMBL/GenBank/DDBJ databases">
        <title>Genome Sequence of Physisporinus lineatus.</title>
        <authorList>
            <person name="Buettner E."/>
        </authorList>
    </citation>
    <scope>NUCLEOTIDE SEQUENCE</scope>
    <source>
        <strain evidence="2">VT162</strain>
    </source>
</reference>